<dbReference type="Proteomes" id="UP000275408">
    <property type="component" value="Unassembled WGS sequence"/>
</dbReference>
<comment type="similarity">
    <text evidence="2">Belongs to the DRAM/TMEM150 family.</text>
</comment>
<accession>A0A3M6TG00</accession>
<dbReference type="InterPro" id="IPR050911">
    <property type="entry name" value="DRAM/TMEM150_Autophagy_Mod"/>
</dbReference>
<dbReference type="Pfam" id="PF10277">
    <property type="entry name" value="Frag1"/>
    <property type="match status" value="1"/>
</dbReference>
<dbReference type="EMBL" id="RCHS01003667">
    <property type="protein sequence ID" value="RMX40290.1"/>
    <property type="molecule type" value="Genomic_DNA"/>
</dbReference>
<evidence type="ECO:0000256" key="6">
    <source>
        <dbReference type="SAM" id="Phobius"/>
    </source>
</evidence>
<dbReference type="OrthoDB" id="191706at2759"/>
<keyword evidence="3 6" id="KW-0812">Transmembrane</keyword>
<dbReference type="GO" id="GO:0012505">
    <property type="term" value="C:endomembrane system"/>
    <property type="evidence" value="ECO:0007669"/>
    <property type="project" value="UniProtKB-SubCell"/>
</dbReference>
<evidence type="ECO:0000256" key="1">
    <source>
        <dbReference type="ARBA" id="ARBA00004127"/>
    </source>
</evidence>
<evidence type="ECO:0000256" key="3">
    <source>
        <dbReference type="ARBA" id="ARBA00022692"/>
    </source>
</evidence>
<feature type="transmembrane region" description="Helical" evidence="6">
    <location>
        <begin position="120"/>
        <end position="139"/>
    </location>
</feature>
<protein>
    <recommendedName>
        <fullName evidence="7">CWH43-like N-terminal domain-containing protein</fullName>
    </recommendedName>
</protein>
<dbReference type="PANTHER" id="PTHR21324">
    <property type="entry name" value="FASTING-INDUCIBLE INTEGRAL MEMBRANE PROTEIN TM6P1-RELATED"/>
    <property type="match status" value="1"/>
</dbReference>
<evidence type="ECO:0000313" key="9">
    <source>
        <dbReference type="Proteomes" id="UP000275408"/>
    </source>
</evidence>
<dbReference type="PANTHER" id="PTHR21324:SF2">
    <property type="entry name" value="EG:22E5.9 PROTEIN"/>
    <property type="match status" value="1"/>
</dbReference>
<evidence type="ECO:0000256" key="5">
    <source>
        <dbReference type="ARBA" id="ARBA00023136"/>
    </source>
</evidence>
<dbReference type="OMA" id="CVYIRHR"/>
<comment type="caution">
    <text evidence="8">The sequence shown here is derived from an EMBL/GenBank/DDBJ whole genome shotgun (WGS) entry which is preliminary data.</text>
</comment>
<dbReference type="AlphaFoldDB" id="A0A3M6TG00"/>
<evidence type="ECO:0000256" key="4">
    <source>
        <dbReference type="ARBA" id="ARBA00022989"/>
    </source>
</evidence>
<feature type="domain" description="CWH43-like N-terminal" evidence="7">
    <location>
        <begin position="8"/>
        <end position="237"/>
    </location>
</feature>
<organism evidence="8 9">
    <name type="scientific">Pocillopora damicornis</name>
    <name type="common">Cauliflower coral</name>
    <name type="synonym">Millepora damicornis</name>
    <dbReference type="NCBI Taxonomy" id="46731"/>
    <lineage>
        <taxon>Eukaryota</taxon>
        <taxon>Metazoa</taxon>
        <taxon>Cnidaria</taxon>
        <taxon>Anthozoa</taxon>
        <taxon>Hexacorallia</taxon>
        <taxon>Scleractinia</taxon>
        <taxon>Astrocoeniina</taxon>
        <taxon>Pocilloporidae</taxon>
        <taxon>Pocillopora</taxon>
    </lineage>
</organism>
<keyword evidence="4 6" id="KW-1133">Transmembrane helix</keyword>
<gene>
    <name evidence="8" type="ORF">pdam_00008729</name>
</gene>
<feature type="transmembrane region" description="Helical" evidence="6">
    <location>
        <begin position="53"/>
        <end position="75"/>
    </location>
</feature>
<feature type="transmembrane region" description="Helical" evidence="6">
    <location>
        <begin position="96"/>
        <end position="114"/>
    </location>
</feature>
<dbReference type="InterPro" id="IPR019402">
    <property type="entry name" value="CWH43_N"/>
</dbReference>
<proteinExistence type="inferred from homology"/>
<evidence type="ECO:0000313" key="8">
    <source>
        <dbReference type="EMBL" id="RMX40290.1"/>
    </source>
</evidence>
<comment type="subcellular location">
    <subcellularLocation>
        <location evidence="1">Endomembrane system</location>
        <topology evidence="1">Multi-pass membrane protein</topology>
    </subcellularLocation>
</comment>
<evidence type="ECO:0000259" key="7">
    <source>
        <dbReference type="Pfam" id="PF10277"/>
    </source>
</evidence>
<feature type="transmembrane region" description="Helical" evidence="6">
    <location>
        <begin position="159"/>
        <end position="185"/>
    </location>
</feature>
<feature type="transmembrane region" description="Helical" evidence="6">
    <location>
        <begin position="7"/>
        <end position="28"/>
    </location>
</feature>
<feature type="transmembrane region" description="Helical" evidence="6">
    <location>
        <begin position="208"/>
        <end position="233"/>
    </location>
</feature>
<sequence>MCIRCGLGVLPFLLAVLSAITFVITYIISRVRNDTSWFPTISDTASRRPESNVFGLLFNFCSLLALFTTFVRYLQLRHDADWNERDRALLIRLNKLAAMLGVAASLGGSIVANFQEDAVSFIHTIGALLIFVGGILYCWVQSFISYKMSACGVITHSLFILRVAIAIAVTIFFAICVTATSYAGVKGVRYNLDPYKKMPRWTTADKNYIYHVIGDVSEWLTALTLLGYLFTYFGEFRFVKMKIVVSRQTQHPVPLATGMGSDDSLHASLYV</sequence>
<keyword evidence="9" id="KW-1185">Reference proteome</keyword>
<keyword evidence="5 6" id="KW-0472">Membrane</keyword>
<name>A0A3M6TG00_POCDA</name>
<evidence type="ECO:0000256" key="2">
    <source>
        <dbReference type="ARBA" id="ARBA00006565"/>
    </source>
</evidence>
<reference evidence="8 9" key="1">
    <citation type="journal article" date="2018" name="Sci. Rep.">
        <title>Comparative analysis of the Pocillopora damicornis genome highlights role of immune system in coral evolution.</title>
        <authorList>
            <person name="Cunning R."/>
            <person name="Bay R.A."/>
            <person name="Gillette P."/>
            <person name="Baker A.C."/>
            <person name="Traylor-Knowles N."/>
        </authorList>
    </citation>
    <scope>NUCLEOTIDE SEQUENCE [LARGE SCALE GENOMIC DNA]</scope>
    <source>
        <strain evidence="8">RSMAS</strain>
        <tissue evidence="8">Whole animal</tissue>
    </source>
</reference>